<dbReference type="GO" id="GO:0002031">
    <property type="term" value="P:G protein-coupled receptor internalization"/>
    <property type="evidence" value="ECO:0007669"/>
    <property type="project" value="TreeGrafter"/>
</dbReference>
<accession>A0A0K2TSA8</accession>
<protein>
    <submittedName>
        <fullName evidence="4">ARR2</fullName>
    </submittedName>
</protein>
<dbReference type="GO" id="GO:0005737">
    <property type="term" value="C:cytoplasm"/>
    <property type="evidence" value="ECO:0007669"/>
    <property type="project" value="TreeGrafter"/>
</dbReference>
<dbReference type="InterPro" id="IPR011022">
    <property type="entry name" value="Arrestin_C-like"/>
</dbReference>
<keyword evidence="6" id="KW-1185">Reference proteome</keyword>
<evidence type="ECO:0000256" key="1">
    <source>
        <dbReference type="ARBA" id="ARBA00005298"/>
    </source>
</evidence>
<keyword evidence="2" id="KW-0716">Sensory transduction</keyword>
<dbReference type="Pfam" id="PF02752">
    <property type="entry name" value="Arrestin_C"/>
    <property type="match status" value="1"/>
</dbReference>
<sequence length="398" mass="43868">MVNSTVKIFKKGSPNGRVFLYLGRREYVSCDGKMDPVEGVAHICDNKDYIEGKTLFASLVCTFRHGREEDEVMGVSFKKELIVDRCEIPTSNNTDDLTKLQSRLTRKLGDMAFPFILNFPEIAPNSVLIRGDEGDASQMGVNYEVRVHIGDGPSDFKGTKKSSVSMSIRKTQWVGVPNEKRCPTATADKGFLCSKGKIVLECKLDNEIVYHGQDIPINVSIHNNSNKSVKSIKCVIVQHCEMTLVQAQYSCKVARLETKDGCPLGPGASMNRTFTMKPLSQMCGCERGLALDAALSKVTDETNLASSSIAESGDPNDLLGVIVSYSIKVKLVLSGMGGELEVDVPFKLLHPRPESEEADKLQELKKETAKTVQSNKRRQKFQAQDSVLVDTFGTSQEE</sequence>
<evidence type="ECO:0000313" key="5">
    <source>
        <dbReference type="EMBL" id="CDW28919.1"/>
    </source>
</evidence>
<reference evidence="4" key="2">
    <citation type="submission" date="2021-02" db="EMBL/GenBank/DDBJ databases">
        <authorList>
            <person name="Bekaert M."/>
        </authorList>
    </citation>
    <scope>NUCLEOTIDE SEQUENCE</scope>
    <source>
        <strain evidence="4">IoA-00</strain>
    </source>
</reference>
<dbReference type="EMBL" id="HG994593">
    <property type="protein sequence ID" value="CAF2840158.1"/>
    <property type="molecule type" value="Genomic_DNA"/>
</dbReference>
<evidence type="ECO:0000313" key="6">
    <source>
        <dbReference type="Proteomes" id="UP000675881"/>
    </source>
</evidence>
<comment type="similarity">
    <text evidence="1">Belongs to the arrestin family.</text>
</comment>
<dbReference type="PANTHER" id="PTHR11792">
    <property type="entry name" value="ARRESTIN"/>
    <property type="match status" value="1"/>
</dbReference>
<dbReference type="InterPro" id="IPR014753">
    <property type="entry name" value="Arrestin_N"/>
</dbReference>
<dbReference type="SUPFAM" id="SSF81296">
    <property type="entry name" value="E set domains"/>
    <property type="match status" value="2"/>
</dbReference>
<organism evidence="5">
    <name type="scientific">Lepeophtheirus salmonis</name>
    <name type="common">Salmon louse</name>
    <name type="synonym">Caligus salmonis</name>
    <dbReference type="NCBI Taxonomy" id="72036"/>
    <lineage>
        <taxon>Eukaryota</taxon>
        <taxon>Metazoa</taxon>
        <taxon>Ecdysozoa</taxon>
        <taxon>Arthropoda</taxon>
        <taxon>Crustacea</taxon>
        <taxon>Multicrustacea</taxon>
        <taxon>Hexanauplia</taxon>
        <taxon>Copepoda</taxon>
        <taxon>Siphonostomatoida</taxon>
        <taxon>Caligidae</taxon>
        <taxon>Lepeophtheirus</taxon>
    </lineage>
</organism>
<proteinExistence type="inferred from homology"/>
<dbReference type="Gene3D" id="2.60.40.840">
    <property type="match status" value="1"/>
</dbReference>
<dbReference type="PRINTS" id="PR00309">
    <property type="entry name" value="ARRESTIN"/>
</dbReference>
<dbReference type="GO" id="GO:0007165">
    <property type="term" value="P:signal transduction"/>
    <property type="evidence" value="ECO:0007669"/>
    <property type="project" value="InterPro"/>
</dbReference>
<dbReference type="Gene3D" id="2.60.40.640">
    <property type="match status" value="1"/>
</dbReference>
<dbReference type="PANTHER" id="PTHR11792:SF23">
    <property type="entry name" value="PHOSRESTIN-1"/>
    <property type="match status" value="1"/>
</dbReference>
<dbReference type="Proteomes" id="UP000675881">
    <property type="component" value="Chromosome 14"/>
</dbReference>
<dbReference type="EMBL" id="HACA01011558">
    <property type="protein sequence ID" value="CDW28919.1"/>
    <property type="molecule type" value="Transcribed_RNA"/>
</dbReference>
<dbReference type="InterPro" id="IPR014752">
    <property type="entry name" value="Arrestin-like_C"/>
</dbReference>
<dbReference type="InterPro" id="IPR000698">
    <property type="entry name" value="Arrestin"/>
</dbReference>
<dbReference type="InterPro" id="IPR011021">
    <property type="entry name" value="Arrestin-like_N"/>
</dbReference>
<dbReference type="InterPro" id="IPR014756">
    <property type="entry name" value="Ig_E-set"/>
</dbReference>
<dbReference type="OrthoDB" id="298939at2759"/>
<dbReference type="AlphaFoldDB" id="A0A0K2TSA8"/>
<gene>
    <name evidence="5" type="primary">ARR2</name>
    <name evidence="4" type="ORF">LSAA_5002</name>
</gene>
<feature type="domain" description="Arrestin C-terminal-like" evidence="3">
    <location>
        <begin position="194"/>
        <end position="353"/>
    </location>
</feature>
<dbReference type="SMART" id="SM01017">
    <property type="entry name" value="Arrestin_C"/>
    <property type="match status" value="1"/>
</dbReference>
<name>A0A0K2TSA8_LEPSM</name>
<evidence type="ECO:0000313" key="4">
    <source>
        <dbReference type="EMBL" id="CAF2840158.1"/>
    </source>
</evidence>
<reference evidence="5" key="1">
    <citation type="submission" date="2014-05" db="EMBL/GenBank/DDBJ databases">
        <authorList>
            <person name="Chronopoulou M."/>
        </authorList>
    </citation>
    <scope>NUCLEOTIDE SEQUENCE</scope>
    <source>
        <tissue evidence="5">Whole organism</tissue>
    </source>
</reference>
<dbReference type="GO" id="GO:0001664">
    <property type="term" value="F:G protein-coupled receptor binding"/>
    <property type="evidence" value="ECO:0007669"/>
    <property type="project" value="TreeGrafter"/>
</dbReference>
<evidence type="ECO:0000259" key="3">
    <source>
        <dbReference type="SMART" id="SM01017"/>
    </source>
</evidence>
<dbReference type="Pfam" id="PF00339">
    <property type="entry name" value="Arrestin_N"/>
    <property type="match status" value="1"/>
</dbReference>
<evidence type="ECO:0000256" key="2">
    <source>
        <dbReference type="ARBA" id="ARBA00022606"/>
    </source>
</evidence>